<accession>A0A5C1NIL3</accession>
<dbReference type="Proteomes" id="UP000324285">
    <property type="component" value="Chromosome"/>
</dbReference>
<evidence type="ECO:0000313" key="2">
    <source>
        <dbReference type="EMBL" id="QEM81589.1"/>
    </source>
</evidence>
<sequence>MAQDRVEAVERALTVLDVFDSAQESFSLAELAQATGYYKSTLLRLLASLERFHYTERGEDGRWMLGSAPVRLAQRHPPSRDLAVRVQPVLTALARQCGETASLLEVVGDTVSCKLAALPDTSLRHDLVTGSHWPLNDDASPAQQLNGGLMICRPLALASHSAHHSRLWLALSGPSGRLDAEQLAEHLEIMAARLEGEAP</sequence>
<protein>
    <submittedName>
        <fullName evidence="2">Helix-turn-helix domain-containing protein</fullName>
    </submittedName>
</protein>
<dbReference type="PROSITE" id="PS51077">
    <property type="entry name" value="HTH_ICLR"/>
    <property type="match status" value="1"/>
</dbReference>
<feature type="domain" description="HTH iclR-type" evidence="1">
    <location>
        <begin position="6"/>
        <end position="67"/>
    </location>
</feature>
<keyword evidence="3" id="KW-1185">Reference proteome</keyword>
<name>A0A5C1NIL3_9GAMM</name>
<gene>
    <name evidence="2" type="ORF">E4T21_08560</name>
</gene>
<proteinExistence type="predicted"/>
<dbReference type="RefSeq" id="WP_149284600.1">
    <property type="nucleotide sequence ID" value="NZ_CP038437.2"/>
</dbReference>
<dbReference type="GO" id="GO:0003677">
    <property type="term" value="F:DNA binding"/>
    <property type="evidence" value="ECO:0007669"/>
    <property type="project" value="InterPro"/>
</dbReference>
<dbReference type="InterPro" id="IPR050707">
    <property type="entry name" value="HTH_MetabolicPath_Reg"/>
</dbReference>
<organism evidence="2 3">
    <name type="scientific">Halomonas binhaiensis</name>
    <dbReference type="NCBI Taxonomy" id="2562282"/>
    <lineage>
        <taxon>Bacteria</taxon>
        <taxon>Pseudomonadati</taxon>
        <taxon>Pseudomonadota</taxon>
        <taxon>Gammaproteobacteria</taxon>
        <taxon>Oceanospirillales</taxon>
        <taxon>Halomonadaceae</taxon>
        <taxon>Halomonas</taxon>
    </lineage>
</organism>
<evidence type="ECO:0000313" key="3">
    <source>
        <dbReference type="Proteomes" id="UP000324285"/>
    </source>
</evidence>
<dbReference type="PANTHER" id="PTHR30136">
    <property type="entry name" value="HELIX-TURN-HELIX TRANSCRIPTIONAL REGULATOR, ICLR FAMILY"/>
    <property type="match status" value="1"/>
</dbReference>
<dbReference type="EMBL" id="CP038437">
    <property type="protein sequence ID" value="QEM81589.1"/>
    <property type="molecule type" value="Genomic_DNA"/>
</dbReference>
<dbReference type="InterPro" id="IPR036388">
    <property type="entry name" value="WH-like_DNA-bd_sf"/>
</dbReference>
<dbReference type="SUPFAM" id="SSF46785">
    <property type="entry name" value="Winged helix' DNA-binding domain"/>
    <property type="match status" value="1"/>
</dbReference>
<dbReference type="PANTHER" id="PTHR30136:SF39">
    <property type="entry name" value="TRANSCRIPTIONAL REGULATORY PROTEIN"/>
    <property type="match status" value="1"/>
</dbReference>
<dbReference type="InterPro" id="IPR036390">
    <property type="entry name" value="WH_DNA-bd_sf"/>
</dbReference>
<dbReference type="SMART" id="SM00346">
    <property type="entry name" value="HTH_ICLR"/>
    <property type="match status" value="1"/>
</dbReference>
<dbReference type="GO" id="GO:0003700">
    <property type="term" value="F:DNA-binding transcription factor activity"/>
    <property type="evidence" value="ECO:0007669"/>
    <property type="project" value="TreeGrafter"/>
</dbReference>
<dbReference type="OrthoDB" id="6166718at2"/>
<dbReference type="KEGG" id="hbh:E4T21_08560"/>
<dbReference type="Gene3D" id="1.10.10.10">
    <property type="entry name" value="Winged helix-like DNA-binding domain superfamily/Winged helix DNA-binding domain"/>
    <property type="match status" value="1"/>
</dbReference>
<dbReference type="InterPro" id="IPR005471">
    <property type="entry name" value="Tscrpt_reg_IclR_N"/>
</dbReference>
<evidence type="ECO:0000259" key="1">
    <source>
        <dbReference type="PROSITE" id="PS51077"/>
    </source>
</evidence>
<dbReference type="SUPFAM" id="SSF55781">
    <property type="entry name" value="GAF domain-like"/>
    <property type="match status" value="1"/>
</dbReference>
<dbReference type="GO" id="GO:0045892">
    <property type="term" value="P:negative regulation of DNA-templated transcription"/>
    <property type="evidence" value="ECO:0007669"/>
    <property type="project" value="TreeGrafter"/>
</dbReference>
<dbReference type="AlphaFoldDB" id="A0A5C1NIL3"/>
<reference evidence="2" key="1">
    <citation type="submission" date="2021-02" db="EMBL/GenBank/DDBJ databases">
        <title>Strain Y2R2, a novel species of the genus Halomonas.</title>
        <authorList>
            <person name="Huang H."/>
        </authorList>
    </citation>
    <scope>NUCLEOTIDE SEQUENCE</scope>
    <source>
        <strain evidence="2">Y2R2</strain>
    </source>
</reference>
<dbReference type="Pfam" id="PF09339">
    <property type="entry name" value="HTH_IclR"/>
    <property type="match status" value="1"/>
</dbReference>